<dbReference type="PANTHER" id="PTHR31118">
    <property type="entry name" value="CYCLASE-LIKE PROTEIN 2"/>
    <property type="match status" value="1"/>
</dbReference>
<evidence type="ECO:0000313" key="2">
    <source>
        <dbReference type="Proteomes" id="UP000767334"/>
    </source>
</evidence>
<dbReference type="Gene3D" id="3.50.30.50">
    <property type="entry name" value="Putative cyclase"/>
    <property type="match status" value="1"/>
</dbReference>
<keyword evidence="2" id="KW-1185">Reference proteome</keyword>
<dbReference type="EMBL" id="JACJLL010000171">
    <property type="protein sequence ID" value="MBM6820810.1"/>
    <property type="molecule type" value="Genomic_DNA"/>
</dbReference>
<dbReference type="PANTHER" id="PTHR31118:SF12">
    <property type="entry name" value="CYCLASE-LIKE PROTEIN 2"/>
    <property type="match status" value="1"/>
</dbReference>
<dbReference type="InterPro" id="IPR037175">
    <property type="entry name" value="KFase_sf"/>
</dbReference>
<reference evidence="1 2" key="1">
    <citation type="journal article" date="2021" name="Sci. Rep.">
        <title>The distribution of antibiotic resistance genes in chicken gut microbiota commensals.</title>
        <authorList>
            <person name="Juricova H."/>
            <person name="Matiasovicova J."/>
            <person name="Kubasova T."/>
            <person name="Cejkova D."/>
            <person name="Rychlik I."/>
        </authorList>
    </citation>
    <scope>NUCLEOTIDE SEQUENCE [LARGE SCALE GENOMIC DNA]</scope>
    <source>
        <strain evidence="1 2">An435</strain>
    </source>
</reference>
<accession>A0ABS2FJQ5</accession>
<dbReference type="Pfam" id="PF04199">
    <property type="entry name" value="Cyclase"/>
    <property type="match status" value="1"/>
</dbReference>
<organism evidence="1 2">
    <name type="scientific">Clostridium saudiense</name>
    <dbReference type="NCBI Taxonomy" id="1414720"/>
    <lineage>
        <taxon>Bacteria</taxon>
        <taxon>Bacillati</taxon>
        <taxon>Bacillota</taxon>
        <taxon>Clostridia</taxon>
        <taxon>Eubacteriales</taxon>
        <taxon>Clostridiaceae</taxon>
        <taxon>Clostridium</taxon>
    </lineage>
</organism>
<comment type="caution">
    <text evidence="1">The sequence shown here is derived from an EMBL/GenBank/DDBJ whole genome shotgun (WGS) entry which is preliminary data.</text>
</comment>
<evidence type="ECO:0000313" key="1">
    <source>
        <dbReference type="EMBL" id="MBM6820810.1"/>
    </source>
</evidence>
<gene>
    <name evidence="1" type="ORF">H6A19_15950</name>
</gene>
<sequence>MKYVDLSYDIKSEMPVYPGDIELHSNKEKDYEKDGFNLYSFFTSMHVGTHIDAPLHMCKNKKFISEYSIDKFIGNAVLLDVRGEKVIGIKEEYYRDIKENDIVLLFTGWDSFYGKKEYYTNHPIISEEFAELLIKKKIKMLGIDMPSPDNGEFKIHKKLFENEIFILENLTNLNKLLYNEEIQIFAQPLKIEGEASLVRAIAVYKGY</sequence>
<dbReference type="SUPFAM" id="SSF102198">
    <property type="entry name" value="Putative cyclase"/>
    <property type="match status" value="1"/>
</dbReference>
<dbReference type="RefSeq" id="WP_148323874.1">
    <property type="nucleotide sequence ID" value="NZ_JACJLL010000171.1"/>
</dbReference>
<proteinExistence type="predicted"/>
<dbReference type="InterPro" id="IPR007325">
    <property type="entry name" value="KFase/CYL"/>
</dbReference>
<name>A0ABS2FJQ5_9CLOT</name>
<protein>
    <submittedName>
        <fullName evidence="1">Cyclase family protein</fullName>
    </submittedName>
</protein>
<dbReference type="Proteomes" id="UP000767334">
    <property type="component" value="Unassembled WGS sequence"/>
</dbReference>